<feature type="region of interest" description="Disordered" evidence="11">
    <location>
        <begin position="93"/>
        <end position="144"/>
    </location>
</feature>
<dbReference type="InterPro" id="IPR011006">
    <property type="entry name" value="CheY-like_superfamily"/>
</dbReference>
<keyword evidence="14" id="KW-1185">Reference proteome</keyword>
<evidence type="ECO:0000256" key="2">
    <source>
        <dbReference type="ARBA" id="ARBA00022553"/>
    </source>
</evidence>
<feature type="compositionally biased region" description="Low complexity" evidence="11">
    <location>
        <begin position="374"/>
        <end position="396"/>
    </location>
</feature>
<dbReference type="Gene3D" id="3.40.50.2300">
    <property type="match status" value="1"/>
</dbReference>
<feature type="compositionally biased region" description="Pro residues" evidence="11">
    <location>
        <begin position="126"/>
        <end position="136"/>
    </location>
</feature>
<keyword evidence="5" id="KW-0238">DNA-binding</keyword>
<dbReference type="Proteomes" id="UP001050691">
    <property type="component" value="Unassembled WGS sequence"/>
</dbReference>
<evidence type="ECO:0000256" key="4">
    <source>
        <dbReference type="ARBA" id="ARBA00023015"/>
    </source>
</evidence>
<feature type="region of interest" description="Disordered" evidence="11">
    <location>
        <begin position="331"/>
        <end position="402"/>
    </location>
</feature>
<dbReference type="SMART" id="SM00415">
    <property type="entry name" value="HSF"/>
    <property type="match status" value="1"/>
</dbReference>
<dbReference type="FunFam" id="1.10.10.10:FF:000027">
    <property type="entry name" value="Heat shock transcription factor 1"/>
    <property type="match status" value="1"/>
</dbReference>
<feature type="coiled-coil region" evidence="10">
    <location>
        <begin position="154"/>
        <end position="195"/>
    </location>
</feature>
<dbReference type="GO" id="GO:0043565">
    <property type="term" value="F:sequence-specific DNA binding"/>
    <property type="evidence" value="ECO:0007669"/>
    <property type="project" value="InterPro"/>
</dbReference>
<dbReference type="PROSITE" id="PS50110">
    <property type="entry name" value="RESPONSE_REGULATORY"/>
    <property type="match status" value="1"/>
</dbReference>
<evidence type="ECO:0000259" key="12">
    <source>
        <dbReference type="PROSITE" id="PS50110"/>
    </source>
</evidence>
<dbReference type="GO" id="GO:0000160">
    <property type="term" value="P:phosphorelay signal transduction system"/>
    <property type="evidence" value="ECO:0007669"/>
    <property type="project" value="UniProtKB-KW"/>
</dbReference>
<comment type="subunit">
    <text evidence="8">Homotrimer. Homotrimerization increases the affinity of HSF1 to DNA. Interacts with transcriptional coregulator SSA1 on chromatin.</text>
</comment>
<dbReference type="AlphaFoldDB" id="A0AAV5AIS6"/>
<keyword evidence="7" id="KW-0539">Nucleus</keyword>
<feature type="compositionally biased region" description="Polar residues" evidence="11">
    <location>
        <begin position="997"/>
        <end position="1012"/>
    </location>
</feature>
<keyword evidence="6" id="KW-0804">Transcription</keyword>
<evidence type="ECO:0000256" key="8">
    <source>
        <dbReference type="ARBA" id="ARBA00062171"/>
    </source>
</evidence>
<protein>
    <recommendedName>
        <fullName evidence="12">Response regulatory domain-containing protein</fullName>
    </recommendedName>
</protein>
<dbReference type="Pfam" id="PF00447">
    <property type="entry name" value="HSF_DNA-bind"/>
    <property type="match status" value="1"/>
</dbReference>
<keyword evidence="10" id="KW-0175">Coiled coil</keyword>
<evidence type="ECO:0000256" key="10">
    <source>
        <dbReference type="SAM" id="Coils"/>
    </source>
</evidence>
<feature type="region of interest" description="Disordered" evidence="11">
    <location>
        <begin position="222"/>
        <end position="255"/>
    </location>
</feature>
<feature type="region of interest" description="Disordered" evidence="11">
    <location>
        <begin position="962"/>
        <end position="1046"/>
    </location>
</feature>
<dbReference type="FunFam" id="3.40.50.2300:FF:000212">
    <property type="entry name" value="Stress response regulator/HFS transcription factor"/>
    <property type="match status" value="1"/>
</dbReference>
<feature type="compositionally biased region" description="Low complexity" evidence="11">
    <location>
        <begin position="772"/>
        <end position="834"/>
    </location>
</feature>
<feature type="compositionally biased region" description="Low complexity" evidence="11">
    <location>
        <begin position="103"/>
        <end position="125"/>
    </location>
</feature>
<feature type="compositionally biased region" description="Polar residues" evidence="11">
    <location>
        <begin position="355"/>
        <end position="366"/>
    </location>
</feature>
<dbReference type="InterPro" id="IPR036388">
    <property type="entry name" value="WH-like_DNA-bd_sf"/>
</dbReference>
<feature type="compositionally biased region" description="Acidic residues" evidence="11">
    <location>
        <begin position="752"/>
        <end position="771"/>
    </location>
</feature>
<comment type="subcellular location">
    <subcellularLocation>
        <location evidence="1">Nucleus</location>
    </subcellularLocation>
</comment>
<evidence type="ECO:0000313" key="13">
    <source>
        <dbReference type="EMBL" id="GJJ12381.1"/>
    </source>
</evidence>
<dbReference type="SUPFAM" id="SSF52172">
    <property type="entry name" value="CheY-like"/>
    <property type="match status" value="1"/>
</dbReference>
<dbReference type="InterPro" id="IPR001789">
    <property type="entry name" value="Sig_transdc_resp-reg_receiver"/>
</dbReference>
<dbReference type="CDD" id="cd17546">
    <property type="entry name" value="REC_hyHK_CKI1_RcsC-like"/>
    <property type="match status" value="1"/>
</dbReference>
<feature type="compositionally biased region" description="Polar residues" evidence="11">
    <location>
        <begin position="966"/>
        <end position="976"/>
    </location>
</feature>
<dbReference type="GO" id="GO:0003700">
    <property type="term" value="F:DNA-binding transcription factor activity"/>
    <property type="evidence" value="ECO:0007669"/>
    <property type="project" value="InterPro"/>
</dbReference>
<feature type="compositionally biased region" description="Low complexity" evidence="11">
    <location>
        <begin position="478"/>
        <end position="505"/>
    </location>
</feature>
<proteinExistence type="predicted"/>
<evidence type="ECO:0000256" key="6">
    <source>
        <dbReference type="ARBA" id="ARBA00023163"/>
    </source>
</evidence>
<evidence type="ECO:0000256" key="3">
    <source>
        <dbReference type="ARBA" id="ARBA00023012"/>
    </source>
</evidence>
<keyword evidence="3" id="KW-0902">Two-component regulatory system</keyword>
<feature type="domain" description="Response regulatory" evidence="12">
    <location>
        <begin position="531"/>
        <end position="645"/>
    </location>
</feature>
<feature type="compositionally biased region" description="Polar residues" evidence="11">
    <location>
        <begin position="467"/>
        <end position="477"/>
    </location>
</feature>
<feature type="region of interest" description="Disordered" evidence="11">
    <location>
        <begin position="467"/>
        <end position="515"/>
    </location>
</feature>
<feature type="compositionally biased region" description="Low complexity" evidence="11">
    <location>
        <begin position="232"/>
        <end position="254"/>
    </location>
</feature>
<dbReference type="PANTHER" id="PTHR45339">
    <property type="entry name" value="HYBRID SIGNAL TRANSDUCTION HISTIDINE KINASE J"/>
    <property type="match status" value="1"/>
</dbReference>
<dbReference type="Pfam" id="PF00072">
    <property type="entry name" value="Response_reg"/>
    <property type="match status" value="1"/>
</dbReference>
<evidence type="ECO:0000256" key="11">
    <source>
        <dbReference type="SAM" id="MobiDB-lite"/>
    </source>
</evidence>
<evidence type="ECO:0000256" key="7">
    <source>
        <dbReference type="ARBA" id="ARBA00023242"/>
    </source>
</evidence>
<accession>A0AAV5AIS6</accession>
<evidence type="ECO:0000256" key="1">
    <source>
        <dbReference type="ARBA" id="ARBA00004123"/>
    </source>
</evidence>
<dbReference type="GO" id="GO:0005634">
    <property type="term" value="C:nucleus"/>
    <property type="evidence" value="ECO:0007669"/>
    <property type="project" value="UniProtKB-SubCell"/>
</dbReference>
<evidence type="ECO:0000313" key="14">
    <source>
        <dbReference type="Proteomes" id="UP001050691"/>
    </source>
</evidence>
<name>A0AAV5AIS6_9AGAM</name>
<dbReference type="EMBL" id="BPWL01000007">
    <property type="protein sequence ID" value="GJJ12381.1"/>
    <property type="molecule type" value="Genomic_DNA"/>
</dbReference>
<reference evidence="13" key="1">
    <citation type="submission" date="2021-10" db="EMBL/GenBank/DDBJ databases">
        <title>De novo Genome Assembly of Clathrus columnatus (Basidiomycota, Fungi) Using Illumina and Nanopore Sequence Data.</title>
        <authorList>
            <person name="Ogiso-Tanaka E."/>
            <person name="Itagaki H."/>
            <person name="Hosoya T."/>
            <person name="Hosaka K."/>
        </authorList>
    </citation>
    <scope>NUCLEOTIDE SEQUENCE</scope>
    <source>
        <strain evidence="13">MO-923</strain>
    </source>
</reference>
<dbReference type="SMART" id="SM00448">
    <property type="entry name" value="REC"/>
    <property type="match status" value="1"/>
</dbReference>
<sequence>MLQDNAFNDIVSWTTSGDSFVIKDITEFTKSILPRMFKHSNFASFVRQLNKYDFHKVKNPDVDSNHAYGDHAWTFKHPDFQANNRDALENIKRKVPSQRKAGTKSSNSNSNTNTPTTTIPTTQAPSPSPSTPPTVQPLPASTALPYSLTDSPIIQSMKSQIEHLNATVQNLTNHIRSVEQNYQSVLKEMVNFQRNMAQQDGLLQNLIQYFLQIENGKQAETAAAADNSSRNTTDASVTTTAATATTTTSSPPSALENQFVPVSEAQRIMNGAYPESDIARASFEQMNEMARIANTAGMQFAVNGVPIPGTPSLLPSPPVSKQDALQRIEELSRARPSTTTPSPLPLSLSVLMDDQPSSSNPGNYSVTLGGVIASSESGNTSSSTTLRSLPPSTSTSQRESFPGLQVFTVGHLLPRSDNAPDDGTWSFDPTSLQLNGFGLGFNGTIQPATRSGLGIDVGMNVDSYGTATDSSLVPSANSTTTAPITSRTTSSSTLSSSSSSSSTLTAKPKHTSQRLRVRRSTFVPGWAVPPRVLLVEDDAVSRKLSTKFLQVFGCTTDIAIDGVAAVNKMNLERYDLVLMDIVMPKLDGVSATSLIRQFDPMTPIISMTSNSNPSEILMYYSHGMNDILPKPFTKDGLFEMVEKHLMHLKSIQEMVRRPRSLGDPYPRRRIRATIGPAPDSTSNVKSDLDGPGSGASSTRRQSSTTRSASKATGPTGNASRRMSSSGGNDTGTSTGMRVDVDAEEGRSPSPVSEEEPDDDVEDDEEEEDPNEEVVPASRPLSDPLPSLPLQSLPLASSSSSHNIAVNSLSSSVPTQSSQSQSQSSSSSPPLQLFHPQPPMASTDSRINPLAGFRLSDEQYAVILQNIVSASDFGVSAGAVAAAAASVTVSDSLGVAVNQIPDMAPGPSATHWGGLGNMNVNGMGIVNVNVGMDMNVGVGVENIGVNLGMHSHTHSHASIEDVDEADNNSTQYTSHTRAQVLGKRREREKELKEEDDLNSNLGTNAQSKPNNSGEVLGVPTSPTVITAGTGNKSLNSGGSGIKRGRYE</sequence>
<feature type="compositionally biased region" description="Low complexity" evidence="11">
    <location>
        <begin position="336"/>
        <end position="349"/>
    </location>
</feature>
<keyword evidence="2 9" id="KW-0597">Phosphoprotein</keyword>
<dbReference type="PROSITE" id="PS00434">
    <property type="entry name" value="HSF_DOMAIN"/>
    <property type="match status" value="1"/>
</dbReference>
<dbReference type="PRINTS" id="PR00056">
    <property type="entry name" value="HSFDOMAIN"/>
</dbReference>
<evidence type="ECO:0000256" key="9">
    <source>
        <dbReference type="PROSITE-ProRule" id="PRU00169"/>
    </source>
</evidence>
<feature type="compositionally biased region" description="Low complexity" evidence="11">
    <location>
        <begin position="723"/>
        <end position="735"/>
    </location>
</feature>
<dbReference type="PANTHER" id="PTHR45339:SF1">
    <property type="entry name" value="HYBRID SIGNAL TRANSDUCTION HISTIDINE KINASE J"/>
    <property type="match status" value="1"/>
</dbReference>
<dbReference type="InterPro" id="IPR000232">
    <property type="entry name" value="HSF_DNA-bd"/>
</dbReference>
<keyword evidence="4" id="KW-0805">Transcription regulation</keyword>
<gene>
    <name evidence="13" type="ORF">Clacol_006622</name>
</gene>
<feature type="modified residue" description="4-aspartylphosphate" evidence="9">
    <location>
        <position position="580"/>
    </location>
</feature>
<dbReference type="InterPro" id="IPR036390">
    <property type="entry name" value="WH_DNA-bd_sf"/>
</dbReference>
<dbReference type="Gene3D" id="1.10.10.10">
    <property type="entry name" value="Winged helix-like DNA-binding domain superfamily/Winged helix DNA-binding domain"/>
    <property type="match status" value="1"/>
</dbReference>
<feature type="region of interest" description="Disordered" evidence="11">
    <location>
        <begin position="658"/>
        <end position="845"/>
    </location>
</feature>
<feature type="compositionally biased region" description="Basic and acidic residues" evidence="11">
    <location>
        <begin position="982"/>
        <end position="991"/>
    </location>
</feature>
<feature type="compositionally biased region" description="Polar residues" evidence="11">
    <location>
        <begin position="1019"/>
        <end position="1035"/>
    </location>
</feature>
<comment type="caution">
    <text evidence="13">The sequence shown here is derived from an EMBL/GenBank/DDBJ whole genome shotgun (WGS) entry which is preliminary data.</text>
</comment>
<evidence type="ECO:0000256" key="5">
    <source>
        <dbReference type="ARBA" id="ARBA00023125"/>
    </source>
</evidence>
<organism evidence="13 14">
    <name type="scientific">Clathrus columnatus</name>
    <dbReference type="NCBI Taxonomy" id="1419009"/>
    <lineage>
        <taxon>Eukaryota</taxon>
        <taxon>Fungi</taxon>
        <taxon>Dikarya</taxon>
        <taxon>Basidiomycota</taxon>
        <taxon>Agaricomycotina</taxon>
        <taxon>Agaricomycetes</taxon>
        <taxon>Phallomycetidae</taxon>
        <taxon>Phallales</taxon>
        <taxon>Clathraceae</taxon>
        <taxon>Clathrus</taxon>
    </lineage>
</organism>
<feature type="compositionally biased region" description="Low complexity" evidence="11">
    <location>
        <begin position="694"/>
        <end position="713"/>
    </location>
</feature>
<dbReference type="SUPFAM" id="SSF46785">
    <property type="entry name" value="Winged helix' DNA-binding domain"/>
    <property type="match status" value="1"/>
</dbReference>